<evidence type="ECO:0000313" key="2">
    <source>
        <dbReference type="Proteomes" id="UP001149140"/>
    </source>
</evidence>
<dbReference type="Gene3D" id="3.30.1360.120">
    <property type="entry name" value="Probable tRNA modification gtpase trme, domain 1"/>
    <property type="match status" value="1"/>
</dbReference>
<dbReference type="SUPFAM" id="SSF103025">
    <property type="entry name" value="Folate-binding domain"/>
    <property type="match status" value="1"/>
</dbReference>
<sequence length="198" mass="21044">MSTPTASSPLETVARNHGATMASRHGRRVPANFGSVGAEEAVCLRAVGMADRSDRDTFELRGTPSVVEGALIAVGEFAWCSFVTADRALARCEHEHAAACRSLLANLDGLNAANRTAAFAAIGLIGPRAKQLLMEIDLNPSGVVIQEALGCYEIILPAERGPQLWEYLLEAGAPYDLACVGHDALDRLSAAHRFDETT</sequence>
<comment type="caution">
    <text evidence="1">The sequence shown here is derived from an EMBL/GenBank/DDBJ whole genome shotgun (WGS) entry which is preliminary data.</text>
</comment>
<organism evidence="1 2">
    <name type="scientific">Solirubrobacter ginsenosidimutans</name>
    <dbReference type="NCBI Taxonomy" id="490573"/>
    <lineage>
        <taxon>Bacteria</taxon>
        <taxon>Bacillati</taxon>
        <taxon>Actinomycetota</taxon>
        <taxon>Thermoleophilia</taxon>
        <taxon>Solirubrobacterales</taxon>
        <taxon>Solirubrobacteraceae</taxon>
        <taxon>Solirubrobacter</taxon>
    </lineage>
</organism>
<accession>A0A9X3N2S5</accession>
<evidence type="ECO:0008006" key="3">
    <source>
        <dbReference type="Google" id="ProtNLM"/>
    </source>
</evidence>
<keyword evidence="2" id="KW-1185">Reference proteome</keyword>
<name>A0A9X3N2S5_9ACTN</name>
<dbReference type="RefSeq" id="WP_270045255.1">
    <property type="nucleotide sequence ID" value="NZ_JAPDOD010000056.1"/>
</dbReference>
<proteinExistence type="predicted"/>
<evidence type="ECO:0000313" key="1">
    <source>
        <dbReference type="EMBL" id="MDA0165993.1"/>
    </source>
</evidence>
<gene>
    <name evidence="1" type="ORF">OM076_37355</name>
</gene>
<dbReference type="Proteomes" id="UP001149140">
    <property type="component" value="Unassembled WGS sequence"/>
</dbReference>
<dbReference type="AlphaFoldDB" id="A0A9X3N2S5"/>
<protein>
    <recommendedName>
        <fullName evidence="3">Aminomethyltransferase folate-binding domain-containing protein</fullName>
    </recommendedName>
</protein>
<dbReference type="EMBL" id="JAPDOD010000056">
    <property type="protein sequence ID" value="MDA0165993.1"/>
    <property type="molecule type" value="Genomic_DNA"/>
</dbReference>
<dbReference type="InterPro" id="IPR027266">
    <property type="entry name" value="TrmE/GcvT-like"/>
</dbReference>
<reference evidence="1" key="1">
    <citation type="submission" date="2022-10" db="EMBL/GenBank/DDBJ databases">
        <title>The WGS of Solirubrobacter ginsenosidimutans DSM 21036.</title>
        <authorList>
            <person name="Jiang Z."/>
        </authorList>
    </citation>
    <scope>NUCLEOTIDE SEQUENCE</scope>
    <source>
        <strain evidence="1">DSM 21036</strain>
    </source>
</reference>